<dbReference type="PROSITE" id="PS50887">
    <property type="entry name" value="GGDEF"/>
    <property type="match status" value="1"/>
</dbReference>
<evidence type="ECO:0000313" key="7">
    <source>
        <dbReference type="EMBL" id="TZF89956.1"/>
    </source>
</evidence>
<organism evidence="7 8">
    <name type="scientific">Cognatilysobacter lacus</name>
    <dbReference type="NCBI Taxonomy" id="1643323"/>
    <lineage>
        <taxon>Bacteria</taxon>
        <taxon>Pseudomonadati</taxon>
        <taxon>Pseudomonadota</taxon>
        <taxon>Gammaproteobacteria</taxon>
        <taxon>Lysobacterales</taxon>
        <taxon>Lysobacteraceae</taxon>
        <taxon>Cognatilysobacter</taxon>
    </lineage>
</organism>
<dbReference type="SUPFAM" id="SSF48452">
    <property type="entry name" value="TPR-like"/>
    <property type="match status" value="2"/>
</dbReference>
<protein>
    <recommendedName>
        <fullName evidence="2">diguanylate cyclase</fullName>
        <ecNumber evidence="2">2.7.7.65</ecNumber>
    </recommendedName>
</protein>
<dbReference type="InterPro" id="IPR000160">
    <property type="entry name" value="GGDEF_dom"/>
</dbReference>
<sequence>MPVPRRLLHALFAAALLAAATAAPASGSAAGFDRVFLQIDDGEIAVDDDRQIADALRRLQSLLPAGDARRARRFQATRCGLQFRHDSKAALAFAARGLAESRKARDTEAQARFEYCRGYAYESSDNDAALAAYARGLRIAGGAEDARLMGDGYVLRGSIRSLQGRQALALGDFLTAQTIYDRAYLARRAETNLLNIGMAYRRMGVYAQALVYLRESEAYARALDSYPDLYSALVQEGYAFEEQNQADAALRVFGQALAIAQRSDAIDRGYARLGLANGWLAKGDGTRALEQVTQARRDLAIDHTADHEPMLDQVEARALAMQGQHRAAIAAFGRAEALMHEQDSARYLVLLHRARAASEEAVGDDGAALADLRAYVALDTRLQRESEGEQVTLWRMRFDTGRRDLERARLDIQRRGRDQQIRALQRERPWRWLALMLGTSLLTALGALAFAQWREGGRLRRLALSDALTGLANRRQILRLGQRAFRAAQHDGEPLSLVSLDLDHFKQVNDRHGHAVGDTVLARVADAFAGALRRQDHLGRSGGEEFVALLPGTGADEAAAIAERLRQAVAALSITPGLAVRTSAGVATSRDGDRRLNDLLARADAALYRAKAAGRDCVIAAD</sequence>
<feature type="chain" id="PRO_5023081359" description="diguanylate cyclase" evidence="5">
    <location>
        <begin position="26"/>
        <end position="622"/>
    </location>
</feature>
<proteinExistence type="predicted"/>
<feature type="transmembrane region" description="Helical" evidence="4">
    <location>
        <begin position="430"/>
        <end position="451"/>
    </location>
</feature>
<evidence type="ECO:0000256" key="5">
    <source>
        <dbReference type="SAM" id="SignalP"/>
    </source>
</evidence>
<comment type="caution">
    <text evidence="7">The sequence shown here is derived from an EMBL/GenBank/DDBJ whole genome shotgun (WGS) entry which is preliminary data.</text>
</comment>
<dbReference type="GO" id="GO:0052621">
    <property type="term" value="F:diguanylate cyclase activity"/>
    <property type="evidence" value="ECO:0007669"/>
    <property type="project" value="UniProtKB-EC"/>
</dbReference>
<evidence type="ECO:0000256" key="1">
    <source>
        <dbReference type="ARBA" id="ARBA00001946"/>
    </source>
</evidence>
<dbReference type="SUPFAM" id="SSF55073">
    <property type="entry name" value="Nucleotide cyclase"/>
    <property type="match status" value="1"/>
</dbReference>
<dbReference type="OrthoDB" id="6191081at2"/>
<keyword evidence="4" id="KW-0472">Membrane</keyword>
<evidence type="ECO:0000259" key="6">
    <source>
        <dbReference type="PROSITE" id="PS50887"/>
    </source>
</evidence>
<dbReference type="SMART" id="SM00267">
    <property type="entry name" value="GGDEF"/>
    <property type="match status" value="1"/>
</dbReference>
<comment type="catalytic activity">
    <reaction evidence="3">
        <text>2 GTP = 3',3'-c-di-GMP + 2 diphosphate</text>
        <dbReference type="Rhea" id="RHEA:24898"/>
        <dbReference type="ChEBI" id="CHEBI:33019"/>
        <dbReference type="ChEBI" id="CHEBI:37565"/>
        <dbReference type="ChEBI" id="CHEBI:58805"/>
        <dbReference type="EC" id="2.7.7.65"/>
    </reaction>
</comment>
<dbReference type="Proteomes" id="UP000323164">
    <property type="component" value="Unassembled WGS sequence"/>
</dbReference>
<dbReference type="AlphaFoldDB" id="A0A5D8Z611"/>
<keyword evidence="5" id="KW-0732">Signal</keyword>
<dbReference type="PANTHER" id="PTHR45138:SF9">
    <property type="entry name" value="DIGUANYLATE CYCLASE DGCM-RELATED"/>
    <property type="match status" value="1"/>
</dbReference>
<evidence type="ECO:0000313" key="8">
    <source>
        <dbReference type="Proteomes" id="UP000323164"/>
    </source>
</evidence>
<dbReference type="EMBL" id="VTRV01000060">
    <property type="protein sequence ID" value="TZF89956.1"/>
    <property type="molecule type" value="Genomic_DNA"/>
</dbReference>
<reference evidence="7 8" key="1">
    <citation type="submission" date="2019-08" db="EMBL/GenBank/DDBJ databases">
        <title>Draft genome sequence of Lysobacter sp. UKS-15.</title>
        <authorList>
            <person name="Im W.-T."/>
        </authorList>
    </citation>
    <scope>NUCLEOTIDE SEQUENCE [LARGE SCALE GENOMIC DNA]</scope>
    <source>
        <strain evidence="7 8">UKS-15</strain>
    </source>
</reference>
<dbReference type="InterPro" id="IPR029787">
    <property type="entry name" value="Nucleotide_cyclase"/>
</dbReference>
<name>A0A5D8Z611_9GAMM</name>
<keyword evidence="4" id="KW-0812">Transmembrane</keyword>
<comment type="cofactor">
    <cofactor evidence="1">
        <name>Mg(2+)</name>
        <dbReference type="ChEBI" id="CHEBI:18420"/>
    </cofactor>
</comment>
<dbReference type="GO" id="GO:0005886">
    <property type="term" value="C:plasma membrane"/>
    <property type="evidence" value="ECO:0007669"/>
    <property type="project" value="TreeGrafter"/>
</dbReference>
<dbReference type="FunFam" id="3.30.70.270:FF:000001">
    <property type="entry name" value="Diguanylate cyclase domain protein"/>
    <property type="match status" value="1"/>
</dbReference>
<evidence type="ECO:0000256" key="2">
    <source>
        <dbReference type="ARBA" id="ARBA00012528"/>
    </source>
</evidence>
<dbReference type="Gene3D" id="3.30.70.270">
    <property type="match status" value="1"/>
</dbReference>
<dbReference type="Gene3D" id="1.25.40.10">
    <property type="entry name" value="Tetratricopeptide repeat domain"/>
    <property type="match status" value="1"/>
</dbReference>
<dbReference type="InterPro" id="IPR050469">
    <property type="entry name" value="Diguanylate_Cyclase"/>
</dbReference>
<dbReference type="InterPro" id="IPR043128">
    <property type="entry name" value="Rev_trsase/Diguanyl_cyclase"/>
</dbReference>
<dbReference type="CDD" id="cd01949">
    <property type="entry name" value="GGDEF"/>
    <property type="match status" value="1"/>
</dbReference>
<dbReference type="RefSeq" id="WP_149352681.1">
    <property type="nucleotide sequence ID" value="NZ_VTRV01000060.1"/>
</dbReference>
<dbReference type="GO" id="GO:1902201">
    <property type="term" value="P:negative regulation of bacterial-type flagellum-dependent cell motility"/>
    <property type="evidence" value="ECO:0007669"/>
    <property type="project" value="TreeGrafter"/>
</dbReference>
<gene>
    <name evidence="7" type="ORF">FW784_07215</name>
</gene>
<dbReference type="Pfam" id="PF00990">
    <property type="entry name" value="GGDEF"/>
    <property type="match status" value="1"/>
</dbReference>
<evidence type="ECO:0000256" key="4">
    <source>
        <dbReference type="SAM" id="Phobius"/>
    </source>
</evidence>
<dbReference type="PANTHER" id="PTHR45138">
    <property type="entry name" value="REGULATORY COMPONENTS OF SENSORY TRANSDUCTION SYSTEM"/>
    <property type="match status" value="1"/>
</dbReference>
<dbReference type="InterPro" id="IPR011990">
    <property type="entry name" value="TPR-like_helical_dom_sf"/>
</dbReference>
<accession>A0A5D8Z611</accession>
<dbReference type="GO" id="GO:0043709">
    <property type="term" value="P:cell adhesion involved in single-species biofilm formation"/>
    <property type="evidence" value="ECO:0007669"/>
    <property type="project" value="TreeGrafter"/>
</dbReference>
<evidence type="ECO:0000256" key="3">
    <source>
        <dbReference type="ARBA" id="ARBA00034247"/>
    </source>
</evidence>
<feature type="signal peptide" evidence="5">
    <location>
        <begin position="1"/>
        <end position="25"/>
    </location>
</feature>
<dbReference type="EC" id="2.7.7.65" evidence="2"/>
<dbReference type="NCBIfam" id="TIGR00254">
    <property type="entry name" value="GGDEF"/>
    <property type="match status" value="1"/>
</dbReference>
<keyword evidence="8" id="KW-1185">Reference proteome</keyword>
<feature type="domain" description="GGDEF" evidence="6">
    <location>
        <begin position="493"/>
        <end position="622"/>
    </location>
</feature>
<keyword evidence="4" id="KW-1133">Transmembrane helix</keyword>